<evidence type="ECO:0000256" key="1">
    <source>
        <dbReference type="ARBA" id="ARBA00004651"/>
    </source>
</evidence>
<evidence type="ECO:0000256" key="11">
    <source>
        <dbReference type="ARBA" id="ARBA00023157"/>
    </source>
</evidence>
<dbReference type="PANTHER" id="PTHR11616">
    <property type="entry name" value="SODIUM/CHLORIDE DEPENDENT TRANSPORTER"/>
    <property type="match status" value="1"/>
</dbReference>
<keyword evidence="9 13" id="KW-0915">Sodium</keyword>
<dbReference type="InterPro" id="IPR037272">
    <property type="entry name" value="SNS_sf"/>
</dbReference>
<evidence type="ECO:0000256" key="7">
    <source>
        <dbReference type="ARBA" id="ARBA00022847"/>
    </source>
</evidence>
<evidence type="ECO:0000256" key="9">
    <source>
        <dbReference type="ARBA" id="ARBA00023053"/>
    </source>
</evidence>
<dbReference type="GO" id="GO:0006865">
    <property type="term" value="P:amino acid transport"/>
    <property type="evidence" value="ECO:0007669"/>
    <property type="project" value="TreeGrafter"/>
</dbReference>
<dbReference type="GO" id="GO:0015874">
    <property type="term" value="P:norepinephrine transport"/>
    <property type="evidence" value="ECO:0007669"/>
    <property type="project" value="TreeGrafter"/>
</dbReference>
<feature type="transmembrane region" description="Helical" evidence="15">
    <location>
        <begin position="410"/>
        <end position="431"/>
    </location>
</feature>
<evidence type="ECO:0000256" key="10">
    <source>
        <dbReference type="ARBA" id="ARBA00023136"/>
    </source>
</evidence>
<feature type="transmembrane region" description="Helical" evidence="15">
    <location>
        <begin position="171"/>
        <end position="188"/>
    </location>
</feature>
<feature type="binding site" evidence="13">
    <location>
        <position position="422"/>
    </location>
    <ligand>
        <name>Na(+)</name>
        <dbReference type="ChEBI" id="CHEBI:29101"/>
        <label>1</label>
    </ligand>
</feature>
<feature type="transmembrane region" description="Helical" evidence="15">
    <location>
        <begin position="341"/>
        <end position="374"/>
    </location>
</feature>
<dbReference type="GO" id="GO:0030424">
    <property type="term" value="C:axon"/>
    <property type="evidence" value="ECO:0007669"/>
    <property type="project" value="TreeGrafter"/>
</dbReference>
<dbReference type="InterPro" id="IPR000175">
    <property type="entry name" value="Na/ntran_symport"/>
</dbReference>
<dbReference type="GO" id="GO:0051583">
    <property type="term" value="P:dopamine uptake involved in synaptic transmission"/>
    <property type="evidence" value="ECO:0007669"/>
    <property type="project" value="TreeGrafter"/>
</dbReference>
<proteinExistence type="inferred from homology"/>
<evidence type="ECO:0000256" key="5">
    <source>
        <dbReference type="ARBA" id="ARBA00022723"/>
    </source>
</evidence>
<evidence type="ECO:0000256" key="8">
    <source>
        <dbReference type="ARBA" id="ARBA00022989"/>
    </source>
</evidence>
<dbReference type="PANTHER" id="PTHR11616:SF320">
    <property type="entry name" value="SODIUM-DEPENDENT NORADRENALINE TRANSPORTER"/>
    <property type="match status" value="1"/>
</dbReference>
<dbReference type="WBParaSite" id="nRc.2.0.1.t00847-RA">
    <property type="protein sequence ID" value="nRc.2.0.1.t00847-RA"/>
    <property type="gene ID" value="nRc.2.0.1.g00847"/>
</dbReference>
<dbReference type="GO" id="GO:0032809">
    <property type="term" value="C:neuronal cell body membrane"/>
    <property type="evidence" value="ECO:0007669"/>
    <property type="project" value="TreeGrafter"/>
</dbReference>
<evidence type="ECO:0000256" key="3">
    <source>
        <dbReference type="ARBA" id="ARBA00022475"/>
    </source>
</evidence>
<feature type="transmembrane region" description="Helical" evidence="15">
    <location>
        <begin position="200"/>
        <end position="220"/>
    </location>
</feature>
<name>A0A915HFM5_ROMCU</name>
<keyword evidence="12" id="KW-0325">Glycoprotein</keyword>
<keyword evidence="3" id="KW-1003">Cell membrane</keyword>
<comment type="similarity">
    <text evidence="14">Belongs to the sodium:neurotransmitter symporter (SNF) (TC 2.A.22) family.</text>
</comment>
<sequence>MLGEYHGQQRDDFYDRARHNYDRQPLVEFPPSLPRSEQNNFYGSMGKRGHFREYDEVGHGRDDRLARQWQLEPREFDRSWHFGRNEDAVTDLEREFRDAALVPFRFGGELGKVYDDSKSAESSNMLAGGADSSKETTVVNDLFLKVPARQASRLSITEIGTIDRETWGKKVDFLLSVIGFAVDLANVWRFPYLCFKNGGGAFLIPYTLMLLLAGIPLFYMELALGQYYRQGALTTWGRVCPLFKATFFGQVVWFTAIFPYVVLFSLLIRGLTLPGAMDGIWYYLTPNLEKLKDGQVWLDASTQVFFSLGPGFGVLLAFASYNKFHNNVYLQEDEQLPLTVTIIHFFFSDAVITSTVNCLTSFLAGFVIFSVLGYMSCKSGKPIEEVADHGPGLVFVVYPEAISTMPGSTLWALLFFMMLLTLGLDSSFGGSEAIITGLSDEFPILKRNREIFVALLFSLYMLKCSWINCSLCHSRNLNSLPLCFQGLDRFAADIKEMLGFEPSLYFKFCWAFMGPLFLLYNLIYGFVSYEPLKVAGYTYAPWVNIVGWLLSFSSAALIPIVGVYKLYTAPGNNFKMVNFYSKPACAPYQFLEIEKFSHTLERNTRSVVIFENQRKRTPQFAALVTVP</sequence>
<evidence type="ECO:0000313" key="17">
    <source>
        <dbReference type="WBParaSite" id="nRc.2.0.1.t00847-RA"/>
    </source>
</evidence>
<feature type="binding site" evidence="13">
    <location>
        <position position="186"/>
    </location>
    <ligand>
        <name>Na(+)</name>
        <dbReference type="ChEBI" id="CHEBI:29101"/>
        <label>1</label>
    </ligand>
</feature>
<dbReference type="OMA" id="YSKPACA"/>
<dbReference type="PRINTS" id="PR00176">
    <property type="entry name" value="NANEUSMPORT"/>
</dbReference>
<feature type="binding site" evidence="13">
    <location>
        <position position="426"/>
    </location>
    <ligand>
        <name>Na(+)</name>
        <dbReference type="ChEBI" id="CHEBI:29101"/>
        <label>1</label>
    </ligand>
</feature>
<dbReference type="PROSITE" id="PS00610">
    <property type="entry name" value="NA_NEUROTRAN_SYMP_1"/>
    <property type="match status" value="1"/>
</dbReference>
<keyword evidence="8 15" id="KW-1133">Transmembrane helix</keyword>
<evidence type="ECO:0000313" key="16">
    <source>
        <dbReference type="Proteomes" id="UP000887565"/>
    </source>
</evidence>
<evidence type="ECO:0000256" key="6">
    <source>
        <dbReference type="ARBA" id="ARBA00022775"/>
    </source>
</evidence>
<keyword evidence="5 13" id="KW-0479">Metal-binding</keyword>
<evidence type="ECO:0000256" key="12">
    <source>
        <dbReference type="ARBA" id="ARBA00023180"/>
    </source>
</evidence>
<feature type="binding site" evidence="13">
    <location>
        <position position="179"/>
    </location>
    <ligand>
        <name>Na(+)</name>
        <dbReference type="ChEBI" id="CHEBI:29101"/>
        <label>1</label>
    </ligand>
</feature>
<feature type="transmembrane region" description="Helical" evidence="15">
    <location>
        <begin position="545"/>
        <end position="567"/>
    </location>
</feature>
<feature type="transmembrane region" description="Helical" evidence="15">
    <location>
        <begin position="241"/>
        <end position="260"/>
    </location>
</feature>
<feature type="binding site" evidence="13">
    <location>
        <position position="181"/>
    </location>
    <ligand>
        <name>Na(+)</name>
        <dbReference type="ChEBI" id="CHEBI:29101"/>
        <label>1</label>
    </ligand>
</feature>
<evidence type="ECO:0000256" key="14">
    <source>
        <dbReference type="RuleBase" id="RU003732"/>
    </source>
</evidence>
<feature type="binding site" evidence="13">
    <location>
        <position position="307"/>
    </location>
    <ligand>
        <name>Na(+)</name>
        <dbReference type="ChEBI" id="CHEBI:29101"/>
        <label>1</label>
    </ligand>
</feature>
<evidence type="ECO:0000256" key="13">
    <source>
        <dbReference type="PIRSR" id="PIRSR600175-1"/>
    </source>
</evidence>
<keyword evidence="10 15" id="KW-0472">Membrane</keyword>
<keyword evidence="16" id="KW-1185">Reference proteome</keyword>
<dbReference type="Pfam" id="PF00209">
    <property type="entry name" value="SNF"/>
    <property type="match status" value="3"/>
</dbReference>
<feature type="transmembrane region" description="Helical" evidence="15">
    <location>
        <begin position="504"/>
        <end position="525"/>
    </location>
</feature>
<dbReference type="GO" id="GO:0042734">
    <property type="term" value="C:presynaptic membrane"/>
    <property type="evidence" value="ECO:0007669"/>
    <property type="project" value="TreeGrafter"/>
</dbReference>
<keyword evidence="11" id="KW-1015">Disulfide bond</keyword>
<keyword evidence="7 14" id="KW-0769">Symport</keyword>
<organism evidence="16 17">
    <name type="scientific">Romanomermis culicivorax</name>
    <name type="common">Nematode worm</name>
    <dbReference type="NCBI Taxonomy" id="13658"/>
    <lineage>
        <taxon>Eukaryota</taxon>
        <taxon>Metazoa</taxon>
        <taxon>Ecdysozoa</taxon>
        <taxon>Nematoda</taxon>
        <taxon>Enoplea</taxon>
        <taxon>Dorylaimia</taxon>
        <taxon>Mermithida</taxon>
        <taxon>Mermithoidea</taxon>
        <taxon>Mermithidae</taxon>
        <taxon>Romanomermis</taxon>
    </lineage>
</organism>
<feature type="transmembrane region" description="Helical" evidence="15">
    <location>
        <begin position="296"/>
        <end position="321"/>
    </location>
</feature>
<dbReference type="GO" id="GO:0046872">
    <property type="term" value="F:metal ion binding"/>
    <property type="evidence" value="ECO:0007669"/>
    <property type="project" value="UniProtKB-KW"/>
</dbReference>
<feature type="binding site" evidence="13">
    <location>
        <position position="182"/>
    </location>
    <ligand>
        <name>Na(+)</name>
        <dbReference type="ChEBI" id="CHEBI:29101"/>
        <label>1</label>
    </ligand>
</feature>
<keyword evidence="2 14" id="KW-0813">Transport</keyword>
<feature type="binding site" evidence="13">
    <location>
        <position position="425"/>
    </location>
    <ligand>
        <name>Na(+)</name>
        <dbReference type="ChEBI" id="CHEBI:29101"/>
        <label>1</label>
    </ligand>
</feature>
<evidence type="ECO:0000256" key="4">
    <source>
        <dbReference type="ARBA" id="ARBA00022692"/>
    </source>
</evidence>
<protein>
    <recommendedName>
        <fullName evidence="14">Transporter</fullName>
    </recommendedName>
</protein>
<reference evidence="17" key="1">
    <citation type="submission" date="2022-11" db="UniProtKB">
        <authorList>
            <consortium name="WormBaseParasite"/>
        </authorList>
    </citation>
    <scope>IDENTIFICATION</scope>
</reference>
<dbReference type="GO" id="GO:0005330">
    <property type="term" value="F:dopamine:sodium symporter activity"/>
    <property type="evidence" value="ECO:0007669"/>
    <property type="project" value="TreeGrafter"/>
</dbReference>
<comment type="subcellular location">
    <subcellularLocation>
        <location evidence="1">Cell membrane</location>
        <topology evidence="1">Multi-pass membrane protein</topology>
    </subcellularLocation>
</comment>
<keyword evidence="6" id="KW-0532">Neurotransmitter transport</keyword>
<feature type="binding site" evidence="13">
    <location>
        <position position="357"/>
    </location>
    <ligand>
        <name>Na(+)</name>
        <dbReference type="ChEBI" id="CHEBI:29101"/>
        <label>1</label>
    </ligand>
</feature>
<dbReference type="Proteomes" id="UP000887565">
    <property type="component" value="Unplaced"/>
</dbReference>
<evidence type="ECO:0000256" key="15">
    <source>
        <dbReference type="SAM" id="Phobius"/>
    </source>
</evidence>
<accession>A0A915HFM5</accession>
<keyword evidence="4 14" id="KW-0812">Transmembrane</keyword>
<evidence type="ECO:0000256" key="2">
    <source>
        <dbReference type="ARBA" id="ARBA00022448"/>
    </source>
</evidence>
<dbReference type="SUPFAM" id="SSF161070">
    <property type="entry name" value="SNF-like"/>
    <property type="match status" value="1"/>
</dbReference>
<dbReference type="PROSITE" id="PS50267">
    <property type="entry name" value="NA_NEUROTRAN_SYMP_3"/>
    <property type="match status" value="1"/>
</dbReference>
<dbReference type="AlphaFoldDB" id="A0A915HFM5"/>